<reference evidence="1 2" key="1">
    <citation type="submission" date="2019-05" db="EMBL/GenBank/DDBJ databases">
        <title>Mikania micrantha, genome provides insights into the molecular mechanism of rapid growth.</title>
        <authorList>
            <person name="Liu B."/>
        </authorList>
    </citation>
    <scope>NUCLEOTIDE SEQUENCE [LARGE SCALE GENOMIC DNA]</scope>
    <source>
        <strain evidence="1">NLD-2019</strain>
        <tissue evidence="1">Leaf</tissue>
    </source>
</reference>
<evidence type="ECO:0000313" key="2">
    <source>
        <dbReference type="Proteomes" id="UP000326396"/>
    </source>
</evidence>
<comment type="caution">
    <text evidence="1">The sequence shown here is derived from an EMBL/GenBank/DDBJ whole genome shotgun (WGS) entry which is preliminary data.</text>
</comment>
<protein>
    <submittedName>
        <fullName evidence="1">Uncharacterized protein</fullName>
    </submittedName>
</protein>
<dbReference type="AlphaFoldDB" id="A0A5N6LIQ6"/>
<gene>
    <name evidence="1" type="ORF">E3N88_42146</name>
</gene>
<dbReference type="EMBL" id="SZYD01000370">
    <property type="protein sequence ID" value="KAD1898341.1"/>
    <property type="molecule type" value="Genomic_DNA"/>
</dbReference>
<keyword evidence="2" id="KW-1185">Reference proteome</keyword>
<name>A0A5N6LIQ6_9ASTR</name>
<organism evidence="1 2">
    <name type="scientific">Mikania micrantha</name>
    <name type="common">bitter vine</name>
    <dbReference type="NCBI Taxonomy" id="192012"/>
    <lineage>
        <taxon>Eukaryota</taxon>
        <taxon>Viridiplantae</taxon>
        <taxon>Streptophyta</taxon>
        <taxon>Embryophyta</taxon>
        <taxon>Tracheophyta</taxon>
        <taxon>Spermatophyta</taxon>
        <taxon>Magnoliopsida</taxon>
        <taxon>eudicotyledons</taxon>
        <taxon>Gunneridae</taxon>
        <taxon>Pentapetalae</taxon>
        <taxon>asterids</taxon>
        <taxon>campanulids</taxon>
        <taxon>Asterales</taxon>
        <taxon>Asteraceae</taxon>
        <taxon>Asteroideae</taxon>
        <taxon>Heliantheae alliance</taxon>
        <taxon>Eupatorieae</taxon>
        <taxon>Mikania</taxon>
    </lineage>
</organism>
<accession>A0A5N6LIQ6</accession>
<sequence>MWSLKSITPPYSGDFSPIPKIRLFQLLLSEFHLTTHEIRKDGSIERKNTEGFMPYDQSLWRLLADSQNQALPTTPVRISLHDTRDTKGWIHRAQQHRRVYALRPITLSQLHPANSQ</sequence>
<dbReference type="Proteomes" id="UP000326396">
    <property type="component" value="Unassembled WGS sequence"/>
</dbReference>
<proteinExistence type="predicted"/>
<evidence type="ECO:0000313" key="1">
    <source>
        <dbReference type="EMBL" id="KAD1898341.1"/>
    </source>
</evidence>